<protein>
    <submittedName>
        <fullName evidence="2">Uncharacterized protein</fullName>
    </submittedName>
</protein>
<feature type="transmembrane region" description="Helical" evidence="1">
    <location>
        <begin position="141"/>
        <end position="163"/>
    </location>
</feature>
<keyword evidence="1" id="KW-0812">Transmembrane</keyword>
<gene>
    <name evidence="2" type="ORF">AFUS01_LOCUS18878</name>
</gene>
<feature type="transmembrane region" description="Helical" evidence="1">
    <location>
        <begin position="53"/>
        <end position="71"/>
    </location>
</feature>
<accession>A0A8J2K891</accession>
<proteinExistence type="predicted"/>
<feature type="transmembrane region" description="Helical" evidence="1">
    <location>
        <begin position="310"/>
        <end position="329"/>
    </location>
</feature>
<dbReference type="Proteomes" id="UP000708208">
    <property type="component" value="Unassembled WGS sequence"/>
</dbReference>
<dbReference type="EMBL" id="CAJVCH010190773">
    <property type="protein sequence ID" value="CAG7730216.1"/>
    <property type="molecule type" value="Genomic_DNA"/>
</dbReference>
<feature type="transmembrane region" description="Helical" evidence="1">
    <location>
        <begin position="273"/>
        <end position="290"/>
    </location>
</feature>
<feature type="transmembrane region" description="Helical" evidence="1">
    <location>
        <begin position="15"/>
        <end position="32"/>
    </location>
</feature>
<sequence>MICTPKLELLSRSNPLITIFAFQTKVTSFLLFSTYKLIWNKDSNIYKLAECNFFKKVLIFIFQVSLCWRILLELRVALDSLKVSSTNIITYMNSGNQIAICFISISFPYFNWVSKDRVHAYTEQLQSSICLPKAGNSRRNVTIMLTCMVWSSVLCLAGFRWFFMTFGADIFDFQLLFENSMGHYLFATVFPQWVGDNSWLKPLCQCYIIMTEFYYVIYIHLADWSNVTNSYFGFLITKEFVDVVCHDENLTAQEFLKFYTSFKKVQRCRNKHYSLFIVTIFIVTISYYSVHFTELIDSTGITGQEMNIATRISLLVYIFDVSLFFAMSAKTSIKCEDIRKIFKGKLLLEIPTYQLRLILEDIQNGAHCVRYNHLLIFTPGVVGMIVQNVATFAILIIQNN</sequence>
<dbReference type="AlphaFoldDB" id="A0A8J2K891"/>
<name>A0A8J2K891_9HEXA</name>
<reference evidence="2" key="1">
    <citation type="submission" date="2021-06" db="EMBL/GenBank/DDBJ databases">
        <authorList>
            <person name="Hodson N. C."/>
            <person name="Mongue J. A."/>
            <person name="Jaron S. K."/>
        </authorList>
    </citation>
    <scope>NUCLEOTIDE SEQUENCE</scope>
</reference>
<keyword evidence="1" id="KW-0472">Membrane</keyword>
<evidence type="ECO:0000313" key="2">
    <source>
        <dbReference type="EMBL" id="CAG7730216.1"/>
    </source>
</evidence>
<organism evidence="2 3">
    <name type="scientific">Allacma fusca</name>
    <dbReference type="NCBI Taxonomy" id="39272"/>
    <lineage>
        <taxon>Eukaryota</taxon>
        <taxon>Metazoa</taxon>
        <taxon>Ecdysozoa</taxon>
        <taxon>Arthropoda</taxon>
        <taxon>Hexapoda</taxon>
        <taxon>Collembola</taxon>
        <taxon>Symphypleona</taxon>
        <taxon>Sminthuridae</taxon>
        <taxon>Allacma</taxon>
    </lineage>
</organism>
<evidence type="ECO:0000256" key="1">
    <source>
        <dbReference type="SAM" id="Phobius"/>
    </source>
</evidence>
<evidence type="ECO:0000313" key="3">
    <source>
        <dbReference type="Proteomes" id="UP000708208"/>
    </source>
</evidence>
<keyword evidence="3" id="KW-1185">Reference proteome</keyword>
<feature type="transmembrane region" description="Helical" evidence="1">
    <location>
        <begin position="374"/>
        <end position="397"/>
    </location>
</feature>
<comment type="caution">
    <text evidence="2">The sequence shown here is derived from an EMBL/GenBank/DDBJ whole genome shotgun (WGS) entry which is preliminary data.</text>
</comment>
<keyword evidence="1" id="KW-1133">Transmembrane helix</keyword>